<protein>
    <submittedName>
        <fullName evidence="1">Uncharacterized protein</fullName>
    </submittedName>
</protein>
<evidence type="ECO:0000313" key="1">
    <source>
        <dbReference type="EMBL" id="CEG40871.1"/>
    </source>
</evidence>
<dbReference type="RefSeq" id="XP_024577240.1">
    <property type="nucleotide sequence ID" value="XM_024726576.1"/>
</dbReference>
<accession>A0A0P1AI59</accession>
<reference evidence="2" key="1">
    <citation type="submission" date="2014-09" db="EMBL/GenBank/DDBJ databases">
        <authorList>
            <person name="Sharma Rahul"/>
            <person name="Thines Marco"/>
        </authorList>
    </citation>
    <scope>NUCLEOTIDE SEQUENCE [LARGE SCALE GENOMIC DNA]</scope>
</reference>
<keyword evidence="2" id="KW-1185">Reference proteome</keyword>
<proteinExistence type="predicted"/>
<evidence type="ECO:0000313" key="2">
    <source>
        <dbReference type="Proteomes" id="UP000054928"/>
    </source>
</evidence>
<dbReference type="AlphaFoldDB" id="A0A0P1AI59"/>
<organism evidence="1 2">
    <name type="scientific">Plasmopara halstedii</name>
    <name type="common">Downy mildew of sunflower</name>
    <dbReference type="NCBI Taxonomy" id="4781"/>
    <lineage>
        <taxon>Eukaryota</taxon>
        <taxon>Sar</taxon>
        <taxon>Stramenopiles</taxon>
        <taxon>Oomycota</taxon>
        <taxon>Peronosporomycetes</taxon>
        <taxon>Peronosporales</taxon>
        <taxon>Peronosporaceae</taxon>
        <taxon>Plasmopara</taxon>
    </lineage>
</organism>
<name>A0A0P1AI59_PLAHL</name>
<dbReference type="GeneID" id="36406105"/>
<dbReference type="OrthoDB" id="164966at2759"/>
<dbReference type="Proteomes" id="UP000054928">
    <property type="component" value="Unassembled WGS sequence"/>
</dbReference>
<sequence length="176" mass="19733">MKSFRKTKKISSGLPSGWPCEELCDDMKSQPFQLFCHMASVGDDHGFDVPSTKCGISTAVGILSFRQDSFTLNDYAQKLRELRASMASDPQPEAVMGSVFTEELTYDPPKTEVFYQNLTNLDDAKLIPFREEYCQRQARGQSVDPMEAVIATSENLELIDLSAVTVCRHQIRCYGS</sequence>
<dbReference type="EMBL" id="CCYD01000523">
    <property type="protein sequence ID" value="CEG40871.1"/>
    <property type="molecule type" value="Genomic_DNA"/>
</dbReference>